<dbReference type="PANTHER" id="PTHR13947">
    <property type="entry name" value="GNAT FAMILY N-ACETYLTRANSFERASE"/>
    <property type="match status" value="1"/>
</dbReference>
<evidence type="ECO:0000313" key="3">
    <source>
        <dbReference type="EMBL" id="QDU83378.1"/>
    </source>
</evidence>
<dbReference type="Gene3D" id="3.40.630.30">
    <property type="match status" value="1"/>
</dbReference>
<keyword evidence="4" id="KW-1185">Reference proteome</keyword>
<dbReference type="OrthoDB" id="5419426at2"/>
<sequence length="164" mass="17987">MSALPEGFVLRPVRDADARGLQELIGLCFADYPGCVLDVPNEEPGLRTPATSFEAMWVVERASDGLVAGCIAAAARTGATPPHAELKKLYVHPTCRGAGLARPLIETMHAWAHEHGLARLELWSDTKFTRAHGVYEHFGYRPTGAVRELHDVSLTAEYHFVREA</sequence>
<keyword evidence="3" id="KW-0012">Acyltransferase</keyword>
<dbReference type="CDD" id="cd04301">
    <property type="entry name" value="NAT_SF"/>
    <property type="match status" value="1"/>
</dbReference>
<organism evidence="3 4">
    <name type="scientific">Rohdeia mirabilis</name>
    <dbReference type="NCBI Taxonomy" id="2528008"/>
    <lineage>
        <taxon>Bacteria</taxon>
        <taxon>Pseudomonadati</taxon>
        <taxon>Planctomycetota</taxon>
        <taxon>Planctomycetia</taxon>
        <taxon>Planctomycetia incertae sedis</taxon>
        <taxon>Rohdeia</taxon>
    </lineage>
</organism>
<dbReference type="EC" id="2.3.1.189" evidence="3"/>
<evidence type="ECO:0000313" key="4">
    <source>
        <dbReference type="Proteomes" id="UP000319342"/>
    </source>
</evidence>
<gene>
    <name evidence="3" type="primary">mshD_1</name>
    <name evidence="3" type="ORF">Pla163_04770</name>
</gene>
<accession>A0A518CVZ7</accession>
<dbReference type="PANTHER" id="PTHR13947:SF37">
    <property type="entry name" value="LD18367P"/>
    <property type="match status" value="1"/>
</dbReference>
<dbReference type="InterPro" id="IPR050769">
    <property type="entry name" value="NAT_camello-type"/>
</dbReference>
<evidence type="ECO:0000256" key="1">
    <source>
        <dbReference type="ARBA" id="ARBA00022679"/>
    </source>
</evidence>
<dbReference type="EMBL" id="CP036290">
    <property type="protein sequence ID" value="QDU83378.1"/>
    <property type="molecule type" value="Genomic_DNA"/>
</dbReference>
<dbReference type="AlphaFoldDB" id="A0A518CVZ7"/>
<dbReference type="GO" id="GO:0008080">
    <property type="term" value="F:N-acetyltransferase activity"/>
    <property type="evidence" value="ECO:0007669"/>
    <property type="project" value="InterPro"/>
</dbReference>
<protein>
    <submittedName>
        <fullName evidence="3">Mycothiol acetyltransferase</fullName>
        <ecNumber evidence="3">2.3.1.189</ecNumber>
    </submittedName>
</protein>
<dbReference type="Proteomes" id="UP000319342">
    <property type="component" value="Chromosome"/>
</dbReference>
<dbReference type="GO" id="GO:0035447">
    <property type="term" value="F:mycothiol synthase activity"/>
    <property type="evidence" value="ECO:0007669"/>
    <property type="project" value="UniProtKB-EC"/>
</dbReference>
<name>A0A518CVZ7_9BACT</name>
<dbReference type="SUPFAM" id="SSF55729">
    <property type="entry name" value="Acyl-CoA N-acyltransferases (Nat)"/>
    <property type="match status" value="1"/>
</dbReference>
<evidence type="ECO:0000259" key="2">
    <source>
        <dbReference type="PROSITE" id="PS51186"/>
    </source>
</evidence>
<dbReference type="InterPro" id="IPR016181">
    <property type="entry name" value="Acyl_CoA_acyltransferase"/>
</dbReference>
<dbReference type="PROSITE" id="PS51186">
    <property type="entry name" value="GNAT"/>
    <property type="match status" value="1"/>
</dbReference>
<dbReference type="RefSeq" id="WP_145182960.1">
    <property type="nucleotide sequence ID" value="NZ_CP036290.1"/>
</dbReference>
<proteinExistence type="predicted"/>
<reference evidence="3 4" key="1">
    <citation type="submission" date="2019-02" db="EMBL/GenBank/DDBJ databases">
        <title>Deep-cultivation of Planctomycetes and their phenomic and genomic characterization uncovers novel biology.</title>
        <authorList>
            <person name="Wiegand S."/>
            <person name="Jogler M."/>
            <person name="Boedeker C."/>
            <person name="Pinto D."/>
            <person name="Vollmers J."/>
            <person name="Rivas-Marin E."/>
            <person name="Kohn T."/>
            <person name="Peeters S.H."/>
            <person name="Heuer A."/>
            <person name="Rast P."/>
            <person name="Oberbeckmann S."/>
            <person name="Bunk B."/>
            <person name="Jeske O."/>
            <person name="Meyerdierks A."/>
            <person name="Storesund J.E."/>
            <person name="Kallscheuer N."/>
            <person name="Luecker S."/>
            <person name="Lage O.M."/>
            <person name="Pohl T."/>
            <person name="Merkel B.J."/>
            <person name="Hornburger P."/>
            <person name="Mueller R.-W."/>
            <person name="Bruemmer F."/>
            <person name="Labrenz M."/>
            <person name="Spormann A.M."/>
            <person name="Op den Camp H."/>
            <person name="Overmann J."/>
            <person name="Amann R."/>
            <person name="Jetten M.S.M."/>
            <person name="Mascher T."/>
            <person name="Medema M.H."/>
            <person name="Devos D.P."/>
            <person name="Kaster A.-K."/>
            <person name="Ovreas L."/>
            <person name="Rohde M."/>
            <person name="Galperin M.Y."/>
            <person name="Jogler C."/>
        </authorList>
    </citation>
    <scope>NUCLEOTIDE SEQUENCE [LARGE SCALE GENOMIC DNA]</scope>
    <source>
        <strain evidence="3 4">Pla163</strain>
    </source>
</reference>
<dbReference type="InterPro" id="IPR000182">
    <property type="entry name" value="GNAT_dom"/>
</dbReference>
<keyword evidence="1 3" id="KW-0808">Transferase</keyword>
<feature type="domain" description="N-acetyltransferase" evidence="2">
    <location>
        <begin position="8"/>
        <end position="157"/>
    </location>
</feature>
<dbReference type="Pfam" id="PF00583">
    <property type="entry name" value="Acetyltransf_1"/>
    <property type="match status" value="1"/>
</dbReference>